<dbReference type="SMART" id="SM00025">
    <property type="entry name" value="Pumilio"/>
    <property type="match status" value="4"/>
</dbReference>
<sequence>MFIYNNNIYDDYVYLHFIICSEFIFVAAAKYCVDIATHQHGCCVLQRCIGHSSGEHREKLVAEICANALLLAQDQFGNYVVQFILDLRNRSATANVVSQFEGNYVHLSMQKFGSHVVEKCLAVFSDENRSRVIFELLSAPCFGQLLQDPHANYVVQSALRHSEGHLHNSLVEAVESHKTMSRNSPYSRKILSQKLLKK</sequence>
<evidence type="ECO:0000259" key="6">
    <source>
        <dbReference type="PROSITE" id="PS50303"/>
    </source>
</evidence>
<dbReference type="PANTHER" id="PTHR12537">
    <property type="entry name" value="RNA BINDING PROTEIN PUMILIO-RELATED"/>
    <property type="match status" value="1"/>
</dbReference>
<keyword evidence="3" id="KW-0694">RNA-binding</keyword>
<evidence type="ECO:0000256" key="2">
    <source>
        <dbReference type="ARBA" id="ARBA00022845"/>
    </source>
</evidence>
<reference evidence="8" key="1">
    <citation type="journal article" date="2020" name="Nat. Commun.">
        <title>Genome sequence of the cluster root forming white lupin.</title>
        <authorList>
            <person name="Hufnagel B."/>
            <person name="Marques A."/>
            <person name="Soriano A."/>
            <person name="Marques L."/>
            <person name="Divol F."/>
            <person name="Doumas P."/>
            <person name="Sallet E."/>
            <person name="Mancinotti D."/>
            <person name="Carrere S."/>
            <person name="Marande W."/>
            <person name="Arribat S."/>
            <person name="Keller J."/>
            <person name="Huneau C."/>
            <person name="Blein T."/>
            <person name="Aime D."/>
            <person name="Laguerre M."/>
            <person name="Taylor J."/>
            <person name="Schubert V."/>
            <person name="Nelson M."/>
            <person name="Geu-Flores F."/>
            <person name="Crespi M."/>
            <person name="Gallardo-Guerrero K."/>
            <person name="Delaux P.-M."/>
            <person name="Salse J."/>
            <person name="Berges H."/>
            <person name="Guyot R."/>
            <person name="Gouzy J."/>
            <person name="Peret B."/>
        </authorList>
    </citation>
    <scope>NUCLEOTIDE SEQUENCE [LARGE SCALE GENOMIC DNA]</scope>
    <source>
        <strain evidence="8">cv. Amiga</strain>
    </source>
</reference>
<keyword evidence="1" id="KW-0677">Repeat</keyword>
<dbReference type="AlphaFoldDB" id="A0A6A4PD03"/>
<dbReference type="InterPro" id="IPR033133">
    <property type="entry name" value="PUM-HD"/>
</dbReference>
<evidence type="ECO:0000256" key="1">
    <source>
        <dbReference type="ARBA" id="ARBA00022737"/>
    </source>
</evidence>
<feature type="repeat" description="Pumilio" evidence="4">
    <location>
        <begin position="99"/>
        <end position="135"/>
    </location>
</feature>
<evidence type="ECO:0000313" key="8">
    <source>
        <dbReference type="Proteomes" id="UP000447434"/>
    </source>
</evidence>
<dbReference type="OrthoDB" id="668540at2759"/>
<dbReference type="InterPro" id="IPR001313">
    <property type="entry name" value="Pumilio_RNA-bd_rpt"/>
</dbReference>
<dbReference type="PROSITE" id="PS50303">
    <property type="entry name" value="PUM_HD"/>
    <property type="match status" value="1"/>
</dbReference>
<proteinExistence type="predicted"/>
<feature type="domain" description="PUM-HD" evidence="6">
    <location>
        <begin position="1"/>
        <end position="198"/>
    </location>
</feature>
<evidence type="ECO:0000256" key="3">
    <source>
        <dbReference type="ARBA" id="ARBA00022884"/>
    </source>
</evidence>
<name>A0A6A4PD03_LUPAL</name>
<dbReference type="GO" id="GO:0005737">
    <property type="term" value="C:cytoplasm"/>
    <property type="evidence" value="ECO:0007669"/>
    <property type="project" value="TreeGrafter"/>
</dbReference>
<feature type="repeat" description="Pumilio" evidence="4">
    <location>
        <begin position="63"/>
        <end position="98"/>
    </location>
</feature>
<accession>A0A6A4PD03</accession>
<dbReference type="InterPro" id="IPR016024">
    <property type="entry name" value="ARM-type_fold"/>
</dbReference>
<keyword evidence="2" id="KW-0810">Translation regulation</keyword>
<feature type="repeat" description="Pumilio" evidence="4">
    <location>
        <begin position="22"/>
        <end position="62"/>
    </location>
</feature>
<dbReference type="Pfam" id="PF00806">
    <property type="entry name" value="PUF"/>
    <property type="match status" value="4"/>
</dbReference>
<dbReference type="Proteomes" id="UP000447434">
    <property type="component" value="Chromosome 15"/>
</dbReference>
<dbReference type="PANTHER" id="PTHR12537:SF13">
    <property type="entry name" value="PUMILIO HOMOLOGY DOMAIN FAMILY MEMBER 4"/>
    <property type="match status" value="1"/>
</dbReference>
<keyword evidence="5" id="KW-0812">Transmembrane</keyword>
<organism evidence="7 8">
    <name type="scientific">Lupinus albus</name>
    <name type="common">White lupine</name>
    <name type="synonym">Lupinus termis</name>
    <dbReference type="NCBI Taxonomy" id="3870"/>
    <lineage>
        <taxon>Eukaryota</taxon>
        <taxon>Viridiplantae</taxon>
        <taxon>Streptophyta</taxon>
        <taxon>Embryophyta</taxon>
        <taxon>Tracheophyta</taxon>
        <taxon>Spermatophyta</taxon>
        <taxon>Magnoliopsida</taxon>
        <taxon>eudicotyledons</taxon>
        <taxon>Gunneridae</taxon>
        <taxon>Pentapetalae</taxon>
        <taxon>rosids</taxon>
        <taxon>fabids</taxon>
        <taxon>Fabales</taxon>
        <taxon>Fabaceae</taxon>
        <taxon>Papilionoideae</taxon>
        <taxon>50 kb inversion clade</taxon>
        <taxon>genistoids sensu lato</taxon>
        <taxon>core genistoids</taxon>
        <taxon>Genisteae</taxon>
        <taxon>Lupinus</taxon>
    </lineage>
</organism>
<feature type="transmembrane region" description="Helical" evidence="5">
    <location>
        <begin position="12"/>
        <end position="33"/>
    </location>
</feature>
<evidence type="ECO:0000256" key="4">
    <source>
        <dbReference type="PROSITE-ProRule" id="PRU00317"/>
    </source>
</evidence>
<protein>
    <recommendedName>
        <fullName evidence="6">PUM-HD domain-containing protein</fullName>
    </recommendedName>
</protein>
<dbReference type="SUPFAM" id="SSF48371">
    <property type="entry name" value="ARM repeat"/>
    <property type="match status" value="1"/>
</dbReference>
<dbReference type="EMBL" id="WOCE01000015">
    <property type="protein sequence ID" value="KAE9599344.1"/>
    <property type="molecule type" value="Genomic_DNA"/>
</dbReference>
<keyword evidence="5" id="KW-0472">Membrane</keyword>
<dbReference type="PROSITE" id="PS50302">
    <property type="entry name" value="PUM"/>
    <property type="match status" value="3"/>
</dbReference>
<keyword evidence="8" id="KW-1185">Reference proteome</keyword>
<dbReference type="InterPro" id="IPR011989">
    <property type="entry name" value="ARM-like"/>
</dbReference>
<keyword evidence="5" id="KW-1133">Transmembrane helix</keyword>
<evidence type="ECO:0000313" key="7">
    <source>
        <dbReference type="EMBL" id="KAE9599344.1"/>
    </source>
</evidence>
<dbReference type="GO" id="GO:0006417">
    <property type="term" value="P:regulation of translation"/>
    <property type="evidence" value="ECO:0007669"/>
    <property type="project" value="UniProtKB-KW"/>
</dbReference>
<gene>
    <name evidence="7" type="ORF">Lalb_Chr15g0090471</name>
</gene>
<dbReference type="Gene3D" id="1.25.10.10">
    <property type="entry name" value="Leucine-rich Repeat Variant"/>
    <property type="match status" value="1"/>
</dbReference>
<evidence type="ECO:0000256" key="5">
    <source>
        <dbReference type="SAM" id="Phobius"/>
    </source>
</evidence>
<comment type="caution">
    <text evidence="7">The sequence shown here is derived from an EMBL/GenBank/DDBJ whole genome shotgun (WGS) entry which is preliminary data.</text>
</comment>
<dbReference type="GO" id="GO:0003729">
    <property type="term" value="F:mRNA binding"/>
    <property type="evidence" value="ECO:0007669"/>
    <property type="project" value="TreeGrafter"/>
</dbReference>